<dbReference type="PANTHER" id="PTHR24220">
    <property type="entry name" value="IMPORT ATP-BINDING PROTEIN"/>
    <property type="match status" value="1"/>
</dbReference>
<dbReference type="InterPro" id="IPR015854">
    <property type="entry name" value="ABC_transpr_LolD-like"/>
</dbReference>
<dbReference type="FunFam" id="3.40.50.300:FF:000032">
    <property type="entry name" value="Export ABC transporter ATP-binding protein"/>
    <property type="match status" value="1"/>
</dbReference>
<dbReference type="PROSITE" id="PS00211">
    <property type="entry name" value="ABC_TRANSPORTER_1"/>
    <property type="match status" value="1"/>
</dbReference>
<name>A0A1U9ZYT5_9ACTN</name>
<dbReference type="InterPro" id="IPR011017">
    <property type="entry name" value="TRASH_dom"/>
</dbReference>
<dbReference type="GO" id="GO:0005524">
    <property type="term" value="F:ATP binding"/>
    <property type="evidence" value="ECO:0007669"/>
    <property type="project" value="UniProtKB-KW"/>
</dbReference>
<dbReference type="GO" id="GO:0016887">
    <property type="term" value="F:ATP hydrolysis activity"/>
    <property type="evidence" value="ECO:0007669"/>
    <property type="project" value="InterPro"/>
</dbReference>
<evidence type="ECO:0000313" key="7">
    <source>
        <dbReference type="Proteomes" id="UP000190797"/>
    </source>
</evidence>
<evidence type="ECO:0000259" key="5">
    <source>
        <dbReference type="PROSITE" id="PS50893"/>
    </source>
</evidence>
<dbReference type="GO" id="GO:0022857">
    <property type="term" value="F:transmembrane transporter activity"/>
    <property type="evidence" value="ECO:0007669"/>
    <property type="project" value="UniProtKB-ARBA"/>
</dbReference>
<dbReference type="InterPro" id="IPR003439">
    <property type="entry name" value="ABC_transporter-like_ATP-bd"/>
</dbReference>
<dbReference type="SMART" id="SM00746">
    <property type="entry name" value="TRASH"/>
    <property type="match status" value="1"/>
</dbReference>
<keyword evidence="4 6" id="KW-0067">ATP-binding</keyword>
<evidence type="ECO:0000256" key="2">
    <source>
        <dbReference type="ARBA" id="ARBA00022448"/>
    </source>
</evidence>
<dbReference type="EMBL" id="CP017717">
    <property type="protein sequence ID" value="AQZ63115.1"/>
    <property type="molecule type" value="Genomic_DNA"/>
</dbReference>
<proteinExistence type="inferred from homology"/>
<dbReference type="InterPro" id="IPR027417">
    <property type="entry name" value="P-loop_NTPase"/>
</dbReference>
<dbReference type="Proteomes" id="UP000190797">
    <property type="component" value="Chromosome"/>
</dbReference>
<dbReference type="AlphaFoldDB" id="A0A1U9ZYT5"/>
<protein>
    <submittedName>
        <fullName evidence="6">ABC transporter ATP-binding protein</fullName>
    </submittedName>
</protein>
<dbReference type="CDD" id="cd03255">
    <property type="entry name" value="ABC_MJ0796_LolCDE_FtsE"/>
    <property type="match status" value="1"/>
</dbReference>
<keyword evidence="3" id="KW-0547">Nucleotide-binding</keyword>
<dbReference type="InterPro" id="IPR017871">
    <property type="entry name" value="ABC_transporter-like_CS"/>
</dbReference>
<dbReference type="SMART" id="SM00382">
    <property type="entry name" value="AAA"/>
    <property type="match status" value="1"/>
</dbReference>
<keyword evidence="7" id="KW-1185">Reference proteome</keyword>
<dbReference type="InterPro" id="IPR003593">
    <property type="entry name" value="AAA+_ATPase"/>
</dbReference>
<dbReference type="SUPFAM" id="SSF52540">
    <property type="entry name" value="P-loop containing nucleoside triphosphate hydrolases"/>
    <property type="match status" value="1"/>
</dbReference>
<gene>
    <name evidence="6" type="ORF">BKM31_18055</name>
</gene>
<accession>A0A1U9ZYT5</accession>
<evidence type="ECO:0000313" key="6">
    <source>
        <dbReference type="EMBL" id="AQZ63115.1"/>
    </source>
</evidence>
<dbReference type="InterPro" id="IPR017911">
    <property type="entry name" value="MacB-like_ATP-bd"/>
</dbReference>
<dbReference type="GO" id="GO:0005886">
    <property type="term" value="C:plasma membrane"/>
    <property type="evidence" value="ECO:0007669"/>
    <property type="project" value="TreeGrafter"/>
</dbReference>
<dbReference type="PROSITE" id="PS50893">
    <property type="entry name" value="ABC_TRANSPORTER_2"/>
    <property type="match status" value="1"/>
</dbReference>
<dbReference type="KEGG" id="noa:BKM31_18055"/>
<dbReference type="PANTHER" id="PTHR24220:SF689">
    <property type="entry name" value="LIPOPROTEIN-RELEASING SYSTEM ATP-BINDING PROTEIN LOLD"/>
    <property type="match status" value="1"/>
</dbReference>
<dbReference type="STRING" id="1909395.BKM31_18055"/>
<comment type="similarity">
    <text evidence="1">Belongs to the ABC transporter superfamily.</text>
</comment>
<reference evidence="7" key="1">
    <citation type="journal article" date="2017" name="Med. Chem. Commun.">
        <title>Nonomuraea sp. ATCC 55076 harbours the largest actinomycete chromosome to date and the kistamicin biosynthetic gene cluster.</title>
        <authorList>
            <person name="Nazari B."/>
            <person name="Forneris C.C."/>
            <person name="Gibson M.I."/>
            <person name="Moon K."/>
            <person name="Schramma K.R."/>
            <person name="Seyedsayamdost M.R."/>
        </authorList>
    </citation>
    <scope>NUCLEOTIDE SEQUENCE [LARGE SCALE GENOMIC DNA]</scope>
    <source>
        <strain evidence="7">ATCC 55076</strain>
    </source>
</reference>
<dbReference type="Gene3D" id="3.40.50.300">
    <property type="entry name" value="P-loop containing nucleotide triphosphate hydrolases"/>
    <property type="match status" value="1"/>
</dbReference>
<keyword evidence="2" id="KW-0813">Transport</keyword>
<dbReference type="Pfam" id="PF00005">
    <property type="entry name" value="ABC_tran"/>
    <property type="match status" value="1"/>
</dbReference>
<evidence type="ECO:0000256" key="3">
    <source>
        <dbReference type="ARBA" id="ARBA00022741"/>
    </source>
</evidence>
<dbReference type="GO" id="GO:0098796">
    <property type="term" value="C:membrane protein complex"/>
    <property type="evidence" value="ECO:0007669"/>
    <property type="project" value="UniProtKB-ARBA"/>
</dbReference>
<organism evidence="6 7">
    <name type="scientific">[Actinomadura] parvosata subsp. kistnae</name>
    <dbReference type="NCBI Taxonomy" id="1909395"/>
    <lineage>
        <taxon>Bacteria</taxon>
        <taxon>Bacillati</taxon>
        <taxon>Actinomycetota</taxon>
        <taxon>Actinomycetes</taxon>
        <taxon>Streptosporangiales</taxon>
        <taxon>Streptosporangiaceae</taxon>
        <taxon>Nonomuraea</taxon>
    </lineage>
</organism>
<feature type="domain" description="ABC transporter" evidence="5">
    <location>
        <begin position="1"/>
        <end position="240"/>
    </location>
</feature>
<evidence type="ECO:0000256" key="4">
    <source>
        <dbReference type="ARBA" id="ARBA00022840"/>
    </source>
</evidence>
<evidence type="ECO:0000256" key="1">
    <source>
        <dbReference type="ARBA" id="ARBA00005417"/>
    </source>
</evidence>
<sequence>MSVRGLRKVYGSGPMAVAAVDGIDLDLIPGQILLVMGPSGSGKTTLLLMLGALLRPTEGSILIGDLDLATTPSRRLPQLRARTLGFVFQDFNLIPSLNAEENVTLAANLAGVTGAEAGKRARAVLDRVGLSARLNFRPDQLSGGEKQRVAVARALVNNPILLLADEPTANLDSGTGREVARRLRELATHDGRSVVIVSHDERLREIADRTLWLEDGRLRDLDALVTDPICGMSVQPGSGPHVVDNATIVWFCSTGCRDEYAGRLSRLLA</sequence>